<sequence length="333" mass="38431">MFTGNKQLAELHALILKATNPPPSHLVYGQPYLAKEKVEEFLDSLPKIKADGSNYTLWKRQFEEGKARYECFNVFDRDLDPEKDEPIQLAIAAALEFMLSMKIKKFLEDSDFASSIHYLSCKERLERIDDRYVVLEWEQIKKDLLDGFAADRKTPLTNSTKQLFAERGEFIRSLADNPRIALPVLLFSPLQHYRDEDGEFPISIKKFTYEVTDKIMNMPPEDVNCIGDQLARWAGILSDFARNNENFASDEKVFYTPEDDNEDLPVHAETVPSGMSDPAFVRYAKFFYSKETKSPIKNIGIPKAILFKYFFNVKLCPLCLEQECDFATHKCSR</sequence>
<dbReference type="EMBL" id="BTGD01000025">
    <property type="protein sequence ID" value="GMM58534.1"/>
    <property type="molecule type" value="Genomic_DNA"/>
</dbReference>
<protein>
    <submittedName>
        <fullName evidence="1">Uncharacterized protein</fullName>
    </submittedName>
</protein>
<reference evidence="1 2" key="1">
    <citation type="journal article" date="2023" name="Elife">
        <title>Identification of key yeast species and microbe-microbe interactions impacting larval growth of Drosophila in the wild.</title>
        <authorList>
            <person name="Mure A."/>
            <person name="Sugiura Y."/>
            <person name="Maeda R."/>
            <person name="Honda K."/>
            <person name="Sakurai N."/>
            <person name="Takahashi Y."/>
            <person name="Watada M."/>
            <person name="Katoh T."/>
            <person name="Gotoh A."/>
            <person name="Gotoh Y."/>
            <person name="Taniguchi I."/>
            <person name="Nakamura K."/>
            <person name="Hayashi T."/>
            <person name="Katayama T."/>
            <person name="Uemura T."/>
            <person name="Hattori Y."/>
        </authorList>
    </citation>
    <scope>NUCLEOTIDE SEQUENCE [LARGE SCALE GENOMIC DNA]</scope>
    <source>
        <strain evidence="1 2">KH-74</strain>
    </source>
</reference>
<comment type="caution">
    <text evidence="1">The sequence shown here is derived from an EMBL/GenBank/DDBJ whole genome shotgun (WGS) entry which is preliminary data.</text>
</comment>
<dbReference type="Proteomes" id="UP001377567">
    <property type="component" value="Unassembled WGS sequence"/>
</dbReference>
<name>A0AAV5S805_MAUHU</name>
<evidence type="ECO:0000313" key="2">
    <source>
        <dbReference type="Proteomes" id="UP001377567"/>
    </source>
</evidence>
<proteinExistence type="predicted"/>
<dbReference type="AlphaFoldDB" id="A0AAV5S805"/>
<gene>
    <name evidence="1" type="ORF">DAKH74_051510</name>
</gene>
<keyword evidence="2" id="KW-1185">Reference proteome</keyword>
<organism evidence="1 2">
    <name type="scientific">Maudiozyma humilis</name>
    <name type="common">Sour dough yeast</name>
    <name type="synonym">Kazachstania humilis</name>
    <dbReference type="NCBI Taxonomy" id="51915"/>
    <lineage>
        <taxon>Eukaryota</taxon>
        <taxon>Fungi</taxon>
        <taxon>Dikarya</taxon>
        <taxon>Ascomycota</taxon>
        <taxon>Saccharomycotina</taxon>
        <taxon>Saccharomycetes</taxon>
        <taxon>Saccharomycetales</taxon>
        <taxon>Saccharomycetaceae</taxon>
        <taxon>Maudiozyma</taxon>
    </lineage>
</organism>
<evidence type="ECO:0000313" key="1">
    <source>
        <dbReference type="EMBL" id="GMM58534.1"/>
    </source>
</evidence>
<accession>A0AAV5S805</accession>